<dbReference type="InterPro" id="IPR024213">
    <property type="entry name" value="DUF3822"/>
</dbReference>
<organism evidence="1 2">
    <name type="scientific">Polaribacter cellanae</name>
    <dbReference type="NCBI Taxonomy" id="2818493"/>
    <lineage>
        <taxon>Bacteria</taxon>
        <taxon>Pseudomonadati</taxon>
        <taxon>Bacteroidota</taxon>
        <taxon>Flavobacteriia</taxon>
        <taxon>Flavobacteriales</taxon>
        <taxon>Flavobacteriaceae</taxon>
    </lineage>
</organism>
<dbReference type="AlphaFoldDB" id="A0A975CP18"/>
<reference evidence="1 2" key="1">
    <citation type="submission" date="2021-03" db="EMBL/GenBank/DDBJ databases">
        <title>Complete genome of Polaribacter_sp.SM13.</title>
        <authorList>
            <person name="Jeong S.W."/>
            <person name="Bae J.W."/>
        </authorList>
    </citation>
    <scope>NUCLEOTIDE SEQUENCE [LARGE SCALE GENOMIC DNA]</scope>
    <source>
        <strain evidence="1 2">SM13</strain>
    </source>
</reference>
<sequence>MRKENSNLILKNTKDKNLSIQFNLDGFSFSIQDTLSKKDMYFSAYTFPETQATPENLLLKIKDIFKNDTHLQQDFSNVAVIHQNNLSTLVPNEYFNEDKLSSYLNLNIKTLATDFITFDEINTIDTKNVYIPYVNINNYLFNNFGEFNYKHHSSVLIDKLIQQNKSDTKTMYVHVSKTTFDIVVLENKKLLLYNSFTYTSNEDFLYYILFVAEQLKLDTNEFPLYLLGDIILNSRLYKITYKYIKNLYFLESKNPIFKELNLETHTNFILLGE</sequence>
<dbReference type="Gene3D" id="3.30.420.250">
    <property type="match status" value="1"/>
</dbReference>
<proteinExistence type="predicted"/>
<accession>A0A975CP18</accession>
<protein>
    <submittedName>
        <fullName evidence="1">DUF3822 family protein</fullName>
    </submittedName>
</protein>
<dbReference type="Pfam" id="PF12864">
    <property type="entry name" value="DUF3822"/>
    <property type="match status" value="1"/>
</dbReference>
<dbReference type="KEGG" id="pcea:J3359_00905"/>
<evidence type="ECO:0000313" key="1">
    <source>
        <dbReference type="EMBL" id="QTE22864.1"/>
    </source>
</evidence>
<evidence type="ECO:0000313" key="2">
    <source>
        <dbReference type="Proteomes" id="UP000663920"/>
    </source>
</evidence>
<dbReference type="Proteomes" id="UP000663920">
    <property type="component" value="Chromosome"/>
</dbReference>
<dbReference type="CDD" id="cd24013">
    <property type="entry name" value="ASKHA_ATPase_BT3980-like"/>
    <property type="match status" value="1"/>
</dbReference>
<gene>
    <name evidence="1" type="ORF">J3359_00905</name>
</gene>
<dbReference type="EMBL" id="CP071869">
    <property type="protein sequence ID" value="QTE22864.1"/>
    <property type="molecule type" value="Genomic_DNA"/>
</dbReference>
<name>A0A975CP18_9FLAO</name>
<keyword evidence="2" id="KW-1185">Reference proteome</keyword>
<dbReference type="Gene3D" id="3.30.420.260">
    <property type="match status" value="1"/>
</dbReference>